<dbReference type="GO" id="GO:0008830">
    <property type="term" value="F:dTDP-4-dehydrorhamnose 3,5-epimerase activity"/>
    <property type="evidence" value="ECO:0007669"/>
    <property type="project" value="InterPro"/>
</dbReference>
<dbReference type="AlphaFoldDB" id="A0A382JPS8"/>
<dbReference type="Pfam" id="PF00908">
    <property type="entry name" value="dTDP_sugar_isom"/>
    <property type="match status" value="1"/>
</dbReference>
<dbReference type="SUPFAM" id="SSF51182">
    <property type="entry name" value="RmlC-like cupins"/>
    <property type="match status" value="1"/>
</dbReference>
<name>A0A382JPS8_9ZZZZ</name>
<dbReference type="InterPro" id="IPR011051">
    <property type="entry name" value="RmlC_Cupin_sf"/>
</dbReference>
<gene>
    <name evidence="1" type="ORF">METZ01_LOCUS266974</name>
</gene>
<organism evidence="1">
    <name type="scientific">marine metagenome</name>
    <dbReference type="NCBI Taxonomy" id="408172"/>
    <lineage>
        <taxon>unclassified sequences</taxon>
        <taxon>metagenomes</taxon>
        <taxon>ecological metagenomes</taxon>
    </lineage>
</organism>
<dbReference type="PANTHER" id="PTHR21047">
    <property type="entry name" value="DTDP-6-DEOXY-D-GLUCOSE-3,5 EPIMERASE"/>
    <property type="match status" value="1"/>
</dbReference>
<dbReference type="GO" id="GO:0000271">
    <property type="term" value="P:polysaccharide biosynthetic process"/>
    <property type="evidence" value="ECO:0007669"/>
    <property type="project" value="TreeGrafter"/>
</dbReference>
<reference evidence="1" key="1">
    <citation type="submission" date="2018-05" db="EMBL/GenBank/DDBJ databases">
        <authorList>
            <person name="Lanie J.A."/>
            <person name="Ng W.-L."/>
            <person name="Kazmierczak K.M."/>
            <person name="Andrzejewski T.M."/>
            <person name="Davidsen T.M."/>
            <person name="Wayne K.J."/>
            <person name="Tettelin H."/>
            <person name="Glass J.I."/>
            <person name="Rusch D."/>
            <person name="Podicherti R."/>
            <person name="Tsui H.-C.T."/>
            <person name="Winkler M.E."/>
        </authorList>
    </citation>
    <scope>NUCLEOTIDE SEQUENCE</scope>
</reference>
<dbReference type="EMBL" id="UINC01075688">
    <property type="protein sequence ID" value="SVC14120.1"/>
    <property type="molecule type" value="Genomic_DNA"/>
</dbReference>
<evidence type="ECO:0000313" key="1">
    <source>
        <dbReference type="EMBL" id="SVC14120.1"/>
    </source>
</evidence>
<dbReference type="Gene3D" id="2.60.120.10">
    <property type="entry name" value="Jelly Rolls"/>
    <property type="match status" value="1"/>
</dbReference>
<proteinExistence type="predicted"/>
<dbReference type="InterPro" id="IPR000888">
    <property type="entry name" value="RmlC-like"/>
</dbReference>
<dbReference type="InterPro" id="IPR014710">
    <property type="entry name" value="RmlC-like_jellyroll"/>
</dbReference>
<dbReference type="GO" id="GO:0005829">
    <property type="term" value="C:cytosol"/>
    <property type="evidence" value="ECO:0007669"/>
    <property type="project" value="TreeGrafter"/>
</dbReference>
<protein>
    <recommendedName>
        <fullName evidence="2">dTDP-4-dehydrorhamnose 3,5-epimerase</fullName>
    </recommendedName>
</protein>
<dbReference type="GO" id="GO:0019305">
    <property type="term" value="P:dTDP-rhamnose biosynthetic process"/>
    <property type="evidence" value="ECO:0007669"/>
    <property type="project" value="TreeGrafter"/>
</dbReference>
<feature type="non-terminal residue" evidence="1">
    <location>
        <position position="74"/>
    </location>
</feature>
<sequence>MDYGLPKNFVQDNEAKSTKGILRGLHYQLNSPQGKLIRVILGSILDIAVDVRTGSPTFGKSKSVVLSGINKKML</sequence>
<accession>A0A382JPS8</accession>
<dbReference type="PANTHER" id="PTHR21047:SF2">
    <property type="entry name" value="THYMIDINE DIPHOSPHO-4-KETO-RHAMNOSE 3,5-EPIMERASE"/>
    <property type="match status" value="1"/>
</dbReference>
<evidence type="ECO:0008006" key="2">
    <source>
        <dbReference type="Google" id="ProtNLM"/>
    </source>
</evidence>